<dbReference type="AlphaFoldDB" id="A0AAV5SCB5"/>
<dbReference type="EMBL" id="BTSX01000001">
    <property type="protein sequence ID" value="GMS78298.1"/>
    <property type="molecule type" value="Genomic_DNA"/>
</dbReference>
<reference evidence="1" key="1">
    <citation type="submission" date="2023-10" db="EMBL/GenBank/DDBJ databases">
        <title>Genome assembly of Pristionchus species.</title>
        <authorList>
            <person name="Yoshida K."/>
            <person name="Sommer R.J."/>
        </authorList>
    </citation>
    <scope>NUCLEOTIDE SEQUENCE</scope>
    <source>
        <strain evidence="1">RS0144</strain>
    </source>
</reference>
<keyword evidence="2" id="KW-1185">Reference proteome</keyword>
<feature type="non-terminal residue" evidence="1">
    <location>
        <position position="1"/>
    </location>
</feature>
<protein>
    <submittedName>
        <fullName evidence="1">Uncharacterized protein</fullName>
    </submittedName>
</protein>
<evidence type="ECO:0000313" key="1">
    <source>
        <dbReference type="EMBL" id="GMS78298.1"/>
    </source>
</evidence>
<sequence length="115" mass="13086">LVDASRREGGRLLIDPRSASDDVHEALPSVLDRLEHFRIRLLNLTIYRNPLGLFSFSSVFTSLFRLLSTRVRTGVLAPDFLARVDLSILRTLRDLLDTAFGVESPFFFVFLFTEA</sequence>
<gene>
    <name evidence="1" type="ORF">PENTCL1PPCAC_473</name>
</gene>
<evidence type="ECO:0000313" key="2">
    <source>
        <dbReference type="Proteomes" id="UP001432027"/>
    </source>
</evidence>
<name>A0AAV5SCB5_9BILA</name>
<proteinExistence type="predicted"/>
<accession>A0AAV5SCB5</accession>
<dbReference type="Proteomes" id="UP001432027">
    <property type="component" value="Unassembled WGS sequence"/>
</dbReference>
<comment type="caution">
    <text evidence="1">The sequence shown here is derived from an EMBL/GenBank/DDBJ whole genome shotgun (WGS) entry which is preliminary data.</text>
</comment>
<organism evidence="1 2">
    <name type="scientific">Pristionchus entomophagus</name>
    <dbReference type="NCBI Taxonomy" id="358040"/>
    <lineage>
        <taxon>Eukaryota</taxon>
        <taxon>Metazoa</taxon>
        <taxon>Ecdysozoa</taxon>
        <taxon>Nematoda</taxon>
        <taxon>Chromadorea</taxon>
        <taxon>Rhabditida</taxon>
        <taxon>Rhabditina</taxon>
        <taxon>Diplogasteromorpha</taxon>
        <taxon>Diplogasteroidea</taxon>
        <taxon>Neodiplogasteridae</taxon>
        <taxon>Pristionchus</taxon>
    </lineage>
</organism>